<evidence type="ECO:0000313" key="1">
    <source>
        <dbReference type="EMBL" id="DAF54559.1"/>
    </source>
</evidence>
<dbReference type="EMBL" id="BK032680">
    <property type="protein sequence ID" value="DAF54559.1"/>
    <property type="molecule type" value="Genomic_DNA"/>
</dbReference>
<organism evidence="1">
    <name type="scientific">Siphoviridae sp. ctWf32</name>
    <dbReference type="NCBI Taxonomy" id="2827884"/>
    <lineage>
        <taxon>Viruses</taxon>
        <taxon>Duplodnaviria</taxon>
        <taxon>Heunggongvirae</taxon>
        <taxon>Uroviricota</taxon>
        <taxon>Caudoviricetes</taxon>
    </lineage>
</organism>
<proteinExistence type="predicted"/>
<name>A0A8S5SV61_9CAUD</name>
<protein>
    <submittedName>
        <fullName evidence="1">Uncharacterized protein</fullName>
    </submittedName>
</protein>
<accession>A0A8S5SV61</accession>
<reference evidence="1" key="1">
    <citation type="journal article" date="2021" name="Proc. Natl. Acad. Sci. U.S.A.">
        <title>A Catalog of Tens of Thousands of Viruses from Human Metagenomes Reveals Hidden Associations with Chronic Diseases.</title>
        <authorList>
            <person name="Tisza M.J."/>
            <person name="Buck C.B."/>
        </authorList>
    </citation>
    <scope>NUCLEOTIDE SEQUENCE</scope>
    <source>
        <strain evidence="1">CtWf32</strain>
    </source>
</reference>
<sequence length="128" mass="14714">MSGESEKRLWGCHCKEEDGEFWGDPEFLTREEAIAAGRERYPGAFDTGRADVFAATADAESFLNDLANSAWEYDDAAEPWVDDLFHDNEAVKELENSLQAVLDDWLERHKLTPNFFIVREIERWSPPC</sequence>